<reference evidence="1" key="1">
    <citation type="journal article" date="2019" name="bioRxiv">
        <title>The Genome of the Zebra Mussel, Dreissena polymorpha: A Resource for Invasive Species Research.</title>
        <authorList>
            <person name="McCartney M.A."/>
            <person name="Auch B."/>
            <person name="Kono T."/>
            <person name="Mallez S."/>
            <person name="Zhang Y."/>
            <person name="Obille A."/>
            <person name="Becker A."/>
            <person name="Abrahante J.E."/>
            <person name="Garbe J."/>
            <person name="Badalamenti J.P."/>
            <person name="Herman A."/>
            <person name="Mangelson H."/>
            <person name="Liachko I."/>
            <person name="Sullivan S."/>
            <person name="Sone E.D."/>
            <person name="Koren S."/>
            <person name="Silverstein K.A.T."/>
            <person name="Beckman K.B."/>
            <person name="Gohl D.M."/>
        </authorList>
    </citation>
    <scope>NUCLEOTIDE SEQUENCE</scope>
    <source>
        <strain evidence="1">Duluth1</strain>
        <tissue evidence="1">Whole animal</tissue>
    </source>
</reference>
<gene>
    <name evidence="1" type="ORF">DPMN_112991</name>
</gene>
<evidence type="ECO:0000313" key="2">
    <source>
        <dbReference type="Proteomes" id="UP000828390"/>
    </source>
</evidence>
<keyword evidence="2" id="KW-1185">Reference proteome</keyword>
<dbReference type="AlphaFoldDB" id="A0A9D4KHG0"/>
<proteinExistence type="predicted"/>
<protein>
    <submittedName>
        <fullName evidence="1">Uncharacterized protein</fullName>
    </submittedName>
</protein>
<reference evidence="1" key="2">
    <citation type="submission" date="2020-11" db="EMBL/GenBank/DDBJ databases">
        <authorList>
            <person name="McCartney M.A."/>
            <person name="Auch B."/>
            <person name="Kono T."/>
            <person name="Mallez S."/>
            <person name="Becker A."/>
            <person name="Gohl D.M."/>
            <person name="Silverstein K.A.T."/>
            <person name="Koren S."/>
            <person name="Bechman K.B."/>
            <person name="Herman A."/>
            <person name="Abrahante J.E."/>
            <person name="Garbe J."/>
        </authorList>
    </citation>
    <scope>NUCLEOTIDE SEQUENCE</scope>
    <source>
        <strain evidence="1">Duluth1</strain>
        <tissue evidence="1">Whole animal</tissue>
    </source>
</reference>
<name>A0A9D4KHG0_DREPO</name>
<accession>A0A9D4KHG0</accession>
<sequence length="62" mass="6738">MAVFACVCNPARKIPNRNGNRTLDLPVPNQAISRIAVKSIPYSKAVYVLLIPNPAPCGVYNK</sequence>
<evidence type="ECO:0000313" key="1">
    <source>
        <dbReference type="EMBL" id="KAH3839559.1"/>
    </source>
</evidence>
<dbReference type="Proteomes" id="UP000828390">
    <property type="component" value="Unassembled WGS sequence"/>
</dbReference>
<dbReference type="EMBL" id="JAIWYP010000004">
    <property type="protein sequence ID" value="KAH3839559.1"/>
    <property type="molecule type" value="Genomic_DNA"/>
</dbReference>
<comment type="caution">
    <text evidence="1">The sequence shown here is derived from an EMBL/GenBank/DDBJ whole genome shotgun (WGS) entry which is preliminary data.</text>
</comment>
<organism evidence="1 2">
    <name type="scientific">Dreissena polymorpha</name>
    <name type="common">Zebra mussel</name>
    <name type="synonym">Mytilus polymorpha</name>
    <dbReference type="NCBI Taxonomy" id="45954"/>
    <lineage>
        <taxon>Eukaryota</taxon>
        <taxon>Metazoa</taxon>
        <taxon>Spiralia</taxon>
        <taxon>Lophotrochozoa</taxon>
        <taxon>Mollusca</taxon>
        <taxon>Bivalvia</taxon>
        <taxon>Autobranchia</taxon>
        <taxon>Heteroconchia</taxon>
        <taxon>Euheterodonta</taxon>
        <taxon>Imparidentia</taxon>
        <taxon>Neoheterodontei</taxon>
        <taxon>Myida</taxon>
        <taxon>Dreissenoidea</taxon>
        <taxon>Dreissenidae</taxon>
        <taxon>Dreissena</taxon>
    </lineage>
</organism>